<evidence type="ECO:0000256" key="1">
    <source>
        <dbReference type="SAM" id="MobiDB-lite"/>
    </source>
</evidence>
<reference evidence="2" key="1">
    <citation type="submission" date="2022-01" db="EMBL/GenBank/DDBJ databases">
        <authorList>
            <person name="King R."/>
        </authorList>
    </citation>
    <scope>NUCLEOTIDE SEQUENCE</scope>
</reference>
<accession>A0A9P0G502</accession>
<evidence type="ECO:0000313" key="3">
    <source>
        <dbReference type="Proteomes" id="UP001153636"/>
    </source>
</evidence>
<dbReference type="PANTHER" id="PTHR46704">
    <property type="entry name" value="CXC DOMAIN-CONTAINING PROTEIN-RELATED"/>
    <property type="match status" value="1"/>
</dbReference>
<evidence type="ECO:0008006" key="4">
    <source>
        <dbReference type="Google" id="ProtNLM"/>
    </source>
</evidence>
<feature type="compositionally biased region" description="Acidic residues" evidence="1">
    <location>
        <begin position="326"/>
        <end position="359"/>
    </location>
</feature>
<name>A0A9P0G502_9CUCU</name>
<feature type="region of interest" description="Disordered" evidence="1">
    <location>
        <begin position="319"/>
        <end position="359"/>
    </location>
</feature>
<dbReference type="AlphaFoldDB" id="A0A9P0G502"/>
<dbReference type="Proteomes" id="UP001153636">
    <property type="component" value="Chromosome 12"/>
</dbReference>
<dbReference type="OrthoDB" id="6782940at2759"/>
<evidence type="ECO:0000313" key="2">
    <source>
        <dbReference type="EMBL" id="CAH1102259.1"/>
    </source>
</evidence>
<organism evidence="2 3">
    <name type="scientific">Psylliodes chrysocephalus</name>
    <dbReference type="NCBI Taxonomy" id="3402493"/>
    <lineage>
        <taxon>Eukaryota</taxon>
        <taxon>Metazoa</taxon>
        <taxon>Ecdysozoa</taxon>
        <taxon>Arthropoda</taxon>
        <taxon>Hexapoda</taxon>
        <taxon>Insecta</taxon>
        <taxon>Pterygota</taxon>
        <taxon>Neoptera</taxon>
        <taxon>Endopterygota</taxon>
        <taxon>Coleoptera</taxon>
        <taxon>Polyphaga</taxon>
        <taxon>Cucujiformia</taxon>
        <taxon>Chrysomeloidea</taxon>
        <taxon>Chrysomelidae</taxon>
        <taxon>Galerucinae</taxon>
        <taxon>Alticini</taxon>
        <taxon>Psylliodes</taxon>
    </lineage>
</organism>
<dbReference type="PANTHER" id="PTHR46704:SF1">
    <property type="entry name" value="TELOMERE LENGTH REGULATION PROTEIN TEL2 HOMOLOG"/>
    <property type="match status" value="1"/>
</dbReference>
<keyword evidence="3" id="KW-1185">Reference proteome</keyword>
<sequence length="359" mass="39533">MLNSILALELPGGAQGRLCRGVRIKFIQEEFERANIMSQQSVADADVDIVLKAIDTASGSHNNKVVIVSEDTDVLTMLVGRTPPNLEVFLLKPPSARVPEVVYSSESLASESACIRSHILFLHAFTGCDTTSAFFSRGKLKFCELFAKSDDLHGFAEIFKQTHVAMDTLIDHGLRLALALYGAPKDLCTKDEPAIQLVQKYRAKSYTAAADLQKVDLARIIPTANALTEHIKRVYFQVQAWYGSQAQVETLNPVEWGWEMVGGELSPVTMTQEAGPEEILSKISCSCQTDCGPRCGCRRNGLECSLACKHCDGNCSNQKDVANEAESSDEEEDEGGEENDEGEEGEEREEEEEEFEQDV</sequence>
<gene>
    <name evidence="2" type="ORF">PSYICH_LOCUS3278</name>
</gene>
<proteinExistence type="predicted"/>
<protein>
    <recommendedName>
        <fullName evidence="4">Tesmin/TSO1-like CXC domain-containing protein</fullName>
    </recommendedName>
</protein>
<dbReference type="EMBL" id="OV651824">
    <property type="protein sequence ID" value="CAH1102259.1"/>
    <property type="molecule type" value="Genomic_DNA"/>
</dbReference>